<accession>A0A1M4ZZS8</accession>
<keyword evidence="2" id="KW-1185">Reference proteome</keyword>
<dbReference type="Pfam" id="PF21857">
    <property type="entry name" value="DUF6913"/>
    <property type="match status" value="1"/>
</dbReference>
<evidence type="ECO:0000313" key="1">
    <source>
        <dbReference type="EMBL" id="SHF23529.1"/>
    </source>
</evidence>
<dbReference type="AlphaFoldDB" id="A0A1M4ZZS8"/>
<dbReference type="OrthoDB" id="997411at2"/>
<organism evidence="1 2">
    <name type="scientific">Dysgonomonas macrotermitis</name>
    <dbReference type="NCBI Taxonomy" id="1346286"/>
    <lineage>
        <taxon>Bacteria</taxon>
        <taxon>Pseudomonadati</taxon>
        <taxon>Bacteroidota</taxon>
        <taxon>Bacteroidia</taxon>
        <taxon>Bacteroidales</taxon>
        <taxon>Dysgonomonadaceae</taxon>
        <taxon>Dysgonomonas</taxon>
    </lineage>
</organism>
<dbReference type="RefSeq" id="WP_062182115.1">
    <property type="nucleotide sequence ID" value="NZ_BBXL01000015.1"/>
</dbReference>
<dbReference type="EMBL" id="FQUC01000004">
    <property type="protein sequence ID" value="SHF23529.1"/>
    <property type="molecule type" value="Genomic_DNA"/>
</dbReference>
<dbReference type="STRING" id="1346286.SAMN05444362_104241"/>
<name>A0A1M4ZZS8_9BACT</name>
<dbReference type="InterPro" id="IPR054207">
    <property type="entry name" value="DUF6913"/>
</dbReference>
<protein>
    <submittedName>
        <fullName evidence="1">Uncharacterized protein</fullName>
    </submittedName>
</protein>
<gene>
    <name evidence="1" type="ORF">SAMN05444362_104241</name>
</gene>
<reference evidence="2" key="1">
    <citation type="submission" date="2016-11" db="EMBL/GenBank/DDBJ databases">
        <authorList>
            <person name="Varghese N."/>
            <person name="Submissions S."/>
        </authorList>
    </citation>
    <scope>NUCLEOTIDE SEQUENCE [LARGE SCALE GENOMIC DNA]</scope>
    <source>
        <strain evidence="2">DSM 27370</strain>
    </source>
</reference>
<dbReference type="Proteomes" id="UP000184480">
    <property type="component" value="Unassembled WGS sequence"/>
</dbReference>
<proteinExistence type="predicted"/>
<evidence type="ECO:0000313" key="2">
    <source>
        <dbReference type="Proteomes" id="UP000184480"/>
    </source>
</evidence>
<sequence>MLERFIQKNIESGFKNNKREHQFLNFDGMKNVLILFDSKDWKDVQPIIADLEQNGKNVLAWTVLPKLAKGETHSTDLPETVKAVDLNKELNWMRVLRPEVFNEFANLRYDTLIDLSTQENKYILSLLVRNKSRFCIGITEAEYEKLYDFTLFHENDKTLAETYEQLKIYLAHIQ</sequence>